<dbReference type="AlphaFoldDB" id="A0AAW0D609"/>
<reference evidence="2 3" key="1">
    <citation type="journal article" date="2024" name="J Genomics">
        <title>Draft genome sequencing and assembly of Favolaschia claudopus CIRM-BRFM 2984 isolated from oak limbs.</title>
        <authorList>
            <person name="Navarro D."/>
            <person name="Drula E."/>
            <person name="Chaduli D."/>
            <person name="Cazenave R."/>
            <person name="Ahrendt S."/>
            <person name="Wang J."/>
            <person name="Lipzen A."/>
            <person name="Daum C."/>
            <person name="Barry K."/>
            <person name="Grigoriev I.V."/>
            <person name="Favel A."/>
            <person name="Rosso M.N."/>
            <person name="Martin F."/>
        </authorList>
    </citation>
    <scope>NUCLEOTIDE SEQUENCE [LARGE SCALE GENOMIC DNA]</scope>
    <source>
        <strain evidence="2 3">CIRM-BRFM 2984</strain>
    </source>
</reference>
<feature type="compositionally biased region" description="Polar residues" evidence="1">
    <location>
        <begin position="75"/>
        <end position="84"/>
    </location>
</feature>
<comment type="caution">
    <text evidence="2">The sequence shown here is derived from an EMBL/GenBank/DDBJ whole genome shotgun (WGS) entry which is preliminary data.</text>
</comment>
<feature type="compositionally biased region" description="Polar residues" evidence="1">
    <location>
        <begin position="216"/>
        <end position="228"/>
    </location>
</feature>
<evidence type="ECO:0000256" key="1">
    <source>
        <dbReference type="SAM" id="MobiDB-lite"/>
    </source>
</evidence>
<feature type="region of interest" description="Disordered" evidence="1">
    <location>
        <begin position="207"/>
        <end position="234"/>
    </location>
</feature>
<sequence>MLPNSYFQLKSSADYLDGTSSDPFETPPLPILPPPSQLERRRPSETRIGHLPAGFHDSLPAAPHTTFHPPLPRPHSSSGGTYNENYTKFPSTAVAGESFESHSPSNYLNISNSYPQELNNSYGVDIPSDNSSTSSSPHIFSQNLDCVFNERPGSSHSDYSFSQPPYYHGLPTQSHVDYHANTFLHSPSSHDPNNYLPSLPAFTWNAGDPSWRHPSPTDSFFETTSEAMTQDETE</sequence>
<feature type="compositionally biased region" description="Pro residues" evidence="1">
    <location>
        <begin position="25"/>
        <end position="36"/>
    </location>
</feature>
<dbReference type="EMBL" id="JAWWNJ010000010">
    <property type="protein sequence ID" value="KAK7046379.1"/>
    <property type="molecule type" value="Genomic_DNA"/>
</dbReference>
<gene>
    <name evidence="2" type="ORF">R3P38DRAFT_3257745</name>
</gene>
<dbReference type="Proteomes" id="UP001362999">
    <property type="component" value="Unassembled WGS sequence"/>
</dbReference>
<feature type="compositionally biased region" description="Basic and acidic residues" evidence="1">
    <location>
        <begin position="38"/>
        <end position="48"/>
    </location>
</feature>
<organism evidence="2 3">
    <name type="scientific">Favolaschia claudopus</name>
    <dbReference type="NCBI Taxonomy" id="2862362"/>
    <lineage>
        <taxon>Eukaryota</taxon>
        <taxon>Fungi</taxon>
        <taxon>Dikarya</taxon>
        <taxon>Basidiomycota</taxon>
        <taxon>Agaricomycotina</taxon>
        <taxon>Agaricomycetes</taxon>
        <taxon>Agaricomycetidae</taxon>
        <taxon>Agaricales</taxon>
        <taxon>Marasmiineae</taxon>
        <taxon>Mycenaceae</taxon>
        <taxon>Favolaschia</taxon>
    </lineage>
</organism>
<accession>A0AAW0D609</accession>
<evidence type="ECO:0000313" key="2">
    <source>
        <dbReference type="EMBL" id="KAK7046379.1"/>
    </source>
</evidence>
<protein>
    <submittedName>
        <fullName evidence="2">Uncharacterized protein</fullName>
    </submittedName>
</protein>
<evidence type="ECO:0000313" key="3">
    <source>
        <dbReference type="Proteomes" id="UP001362999"/>
    </source>
</evidence>
<feature type="region of interest" description="Disordered" evidence="1">
    <location>
        <begin position="13"/>
        <end position="84"/>
    </location>
</feature>
<proteinExistence type="predicted"/>
<keyword evidence="3" id="KW-1185">Reference proteome</keyword>
<name>A0AAW0D609_9AGAR</name>